<dbReference type="GO" id="GO:0051787">
    <property type="term" value="F:misfolded protein binding"/>
    <property type="evidence" value="ECO:0007669"/>
    <property type="project" value="TreeGrafter"/>
</dbReference>
<dbReference type="Gene3D" id="3.40.30.10">
    <property type="entry name" value="Glutaredoxin"/>
    <property type="match status" value="2"/>
</dbReference>
<dbReference type="GO" id="GO:0015035">
    <property type="term" value="F:protein-disulfide reductase activity"/>
    <property type="evidence" value="ECO:0007669"/>
    <property type="project" value="TreeGrafter"/>
</dbReference>
<feature type="chain" id="PRO_5004674058" description="DnaJ homolog subfamily C member 16" evidence="7">
    <location>
        <begin position="22"/>
        <end position="408"/>
    </location>
</feature>
<protein>
    <recommendedName>
        <fullName evidence="2">DnaJ homolog subfamily C member 16</fullName>
    </recommendedName>
    <alternativeName>
        <fullName evidence="5">Endoplasmic reticulum DNA J domain-containing protein 8</fullName>
    </alternativeName>
</protein>
<dbReference type="EMBL" id="HG675732">
    <property type="protein sequence ID" value="CDJ42690.1"/>
    <property type="molecule type" value="Genomic_DNA"/>
</dbReference>
<dbReference type="PANTHER" id="PTHR44340:SF1">
    <property type="entry name" value="DNAJ HOMOLOG SUBFAMILY C MEMBER 10"/>
    <property type="match status" value="1"/>
</dbReference>
<reference evidence="10" key="2">
    <citation type="submission" date="2013-10" db="EMBL/GenBank/DDBJ databases">
        <authorList>
            <person name="Aslett M."/>
        </authorList>
    </citation>
    <scope>NUCLEOTIDE SEQUENCE [LARGE SCALE GENOMIC DNA]</scope>
    <source>
        <strain evidence="10">Houghton</strain>
    </source>
</reference>
<dbReference type="InterPro" id="IPR001623">
    <property type="entry name" value="DnaJ_domain"/>
</dbReference>
<evidence type="ECO:0000256" key="6">
    <source>
        <dbReference type="SAM" id="MobiDB-lite"/>
    </source>
</evidence>
<dbReference type="PROSITE" id="PS50076">
    <property type="entry name" value="DNAJ_2"/>
    <property type="match status" value="1"/>
</dbReference>
<dbReference type="AlphaFoldDB" id="U6L4I6"/>
<dbReference type="GO" id="GO:0016671">
    <property type="term" value="F:oxidoreductase activity, acting on a sulfur group of donors, disulfide as acceptor"/>
    <property type="evidence" value="ECO:0007669"/>
    <property type="project" value="TreeGrafter"/>
</dbReference>
<evidence type="ECO:0000256" key="4">
    <source>
        <dbReference type="ARBA" id="ARBA00035002"/>
    </source>
</evidence>
<evidence type="ECO:0000259" key="9">
    <source>
        <dbReference type="PROSITE" id="PS51352"/>
    </source>
</evidence>
<evidence type="ECO:0000259" key="8">
    <source>
        <dbReference type="PROSITE" id="PS50076"/>
    </source>
</evidence>
<evidence type="ECO:0000313" key="11">
    <source>
        <dbReference type="Proteomes" id="UP000030747"/>
    </source>
</evidence>
<dbReference type="InterPro" id="IPR013766">
    <property type="entry name" value="Thioredoxin_domain"/>
</dbReference>
<keyword evidence="3" id="KW-0072">Autophagy</keyword>
<accession>U6L4I6</accession>
<dbReference type="Proteomes" id="UP000030747">
    <property type="component" value="Unassembled WGS sequence"/>
</dbReference>
<dbReference type="VEuPathDB" id="ToxoDB:ETH_00006695"/>
<reference evidence="10" key="1">
    <citation type="submission" date="2013-10" db="EMBL/GenBank/DDBJ databases">
        <title>Genomic analysis of the causative agents of coccidiosis in chickens.</title>
        <authorList>
            <person name="Reid A.J."/>
            <person name="Blake D."/>
            <person name="Billington K."/>
            <person name="Browne H."/>
            <person name="Dunn M."/>
            <person name="Hung S."/>
            <person name="Kawahara F."/>
            <person name="Miranda-Saavedra D."/>
            <person name="Mourier T."/>
            <person name="Nagra H."/>
            <person name="Otto T.D."/>
            <person name="Rawlings N."/>
            <person name="Sanchez A."/>
            <person name="Sanders M."/>
            <person name="Subramaniam C."/>
            <person name="Tay Y."/>
            <person name="Dear P."/>
            <person name="Doerig C."/>
            <person name="Gruber A."/>
            <person name="Parkinson J."/>
            <person name="Shirley M."/>
            <person name="Wan K.L."/>
            <person name="Berriman M."/>
            <person name="Tomley F."/>
            <person name="Pain A."/>
        </authorList>
    </citation>
    <scope>NUCLEOTIDE SEQUENCE [LARGE SCALE GENOMIC DNA]</scope>
    <source>
        <strain evidence="10">Houghton</strain>
    </source>
</reference>
<dbReference type="OrthoDB" id="345773at2759"/>
<evidence type="ECO:0000256" key="5">
    <source>
        <dbReference type="ARBA" id="ARBA00035043"/>
    </source>
</evidence>
<evidence type="ECO:0000256" key="7">
    <source>
        <dbReference type="SAM" id="SignalP"/>
    </source>
</evidence>
<dbReference type="GO" id="GO:0006914">
    <property type="term" value="P:autophagy"/>
    <property type="evidence" value="ECO:0007669"/>
    <property type="project" value="UniProtKB-KW"/>
</dbReference>
<dbReference type="Gene3D" id="1.10.287.110">
    <property type="entry name" value="DnaJ domain"/>
    <property type="match status" value="1"/>
</dbReference>
<comment type="subcellular location">
    <subcellularLocation>
        <location evidence="1">Endoplasmic reticulum membrane</location>
        <topology evidence="1">Single-pass type IV membrane protein</topology>
    </subcellularLocation>
</comment>
<feature type="region of interest" description="Disordered" evidence="6">
    <location>
        <begin position="388"/>
        <end position="408"/>
    </location>
</feature>
<evidence type="ECO:0000256" key="2">
    <source>
        <dbReference type="ARBA" id="ARBA00020921"/>
    </source>
</evidence>
<dbReference type="RefSeq" id="XP_013233440.1">
    <property type="nucleotide sequence ID" value="XM_013377986.1"/>
</dbReference>
<dbReference type="Pfam" id="PF00226">
    <property type="entry name" value="DnaJ"/>
    <property type="match status" value="1"/>
</dbReference>
<dbReference type="GO" id="GO:0036498">
    <property type="term" value="P:IRE1-mediated unfolded protein response"/>
    <property type="evidence" value="ECO:0007669"/>
    <property type="project" value="TreeGrafter"/>
</dbReference>
<feature type="domain" description="J" evidence="8">
    <location>
        <begin position="38"/>
        <end position="107"/>
    </location>
</feature>
<dbReference type="SMART" id="SM00271">
    <property type="entry name" value="DnaJ"/>
    <property type="match status" value="1"/>
</dbReference>
<dbReference type="PROSITE" id="PS00636">
    <property type="entry name" value="DNAJ_1"/>
    <property type="match status" value="1"/>
</dbReference>
<proteinExistence type="predicted"/>
<dbReference type="CDD" id="cd06257">
    <property type="entry name" value="DnaJ"/>
    <property type="match status" value="1"/>
</dbReference>
<name>U6L4I6_EIMTE</name>
<dbReference type="InterPro" id="IPR036249">
    <property type="entry name" value="Thioredoxin-like_sf"/>
</dbReference>
<dbReference type="SUPFAM" id="SSF52833">
    <property type="entry name" value="Thioredoxin-like"/>
    <property type="match status" value="2"/>
</dbReference>
<dbReference type="InterPro" id="IPR018253">
    <property type="entry name" value="DnaJ_domain_CS"/>
</dbReference>
<gene>
    <name evidence="10" type="ORF">ETH_00006695</name>
</gene>
<evidence type="ECO:0000313" key="10">
    <source>
        <dbReference type="EMBL" id="CDJ42690.1"/>
    </source>
</evidence>
<feature type="domain" description="Thioredoxin" evidence="9">
    <location>
        <begin position="109"/>
        <end position="246"/>
    </location>
</feature>
<dbReference type="PANTHER" id="PTHR44340">
    <property type="entry name" value="DNAJ HOMOLOG SUBFAMILY C MEMBER 10"/>
    <property type="match status" value="1"/>
</dbReference>
<keyword evidence="11" id="KW-1185">Reference proteome</keyword>
<dbReference type="PROSITE" id="PS51352">
    <property type="entry name" value="THIOREDOXIN_2"/>
    <property type="match status" value="1"/>
</dbReference>
<organism evidence="10 11">
    <name type="scientific">Eimeria tenella</name>
    <name type="common">Coccidian parasite</name>
    <dbReference type="NCBI Taxonomy" id="5802"/>
    <lineage>
        <taxon>Eukaryota</taxon>
        <taxon>Sar</taxon>
        <taxon>Alveolata</taxon>
        <taxon>Apicomplexa</taxon>
        <taxon>Conoidasida</taxon>
        <taxon>Coccidia</taxon>
        <taxon>Eucoccidiorida</taxon>
        <taxon>Eimeriorina</taxon>
        <taxon>Eimeriidae</taxon>
        <taxon>Eimeria</taxon>
    </lineage>
</organism>
<dbReference type="SUPFAM" id="SSF46565">
    <property type="entry name" value="Chaperone J-domain"/>
    <property type="match status" value="1"/>
</dbReference>
<dbReference type="PRINTS" id="PR00625">
    <property type="entry name" value="JDOMAIN"/>
</dbReference>
<feature type="signal peptide" evidence="7">
    <location>
        <begin position="1"/>
        <end position="21"/>
    </location>
</feature>
<dbReference type="VEuPathDB" id="ToxoDB:ETH2_0734100"/>
<evidence type="ECO:0000256" key="3">
    <source>
        <dbReference type="ARBA" id="ARBA00023006"/>
    </source>
</evidence>
<dbReference type="GeneID" id="25250541"/>
<dbReference type="InterPro" id="IPR036869">
    <property type="entry name" value="J_dom_sf"/>
</dbReference>
<keyword evidence="7" id="KW-0732">Signal</keyword>
<comment type="function">
    <text evidence="4">Plays an important role in regulating the size of autophagosomes during the formation process.</text>
</comment>
<dbReference type="GO" id="GO:0005789">
    <property type="term" value="C:endoplasmic reticulum membrane"/>
    <property type="evidence" value="ECO:0007669"/>
    <property type="project" value="UniProtKB-SubCell"/>
</dbReference>
<sequence length="408" mass="45532">MALQKLESFFSFIFLFTSISGLALHATATTSAPQEAASFYQLLKLSKGATETEVKRAYRRLSLELHPDRVKLKNGDLKKAEETFQQINKAYQVLSNRRSRRLFDVYGQLWESQEVYYLDLESSKSKEIYNFKNGVFLLSLSNLNLLLRSSPYTWIVGFYQAGCASCEQKVPFFSALGEQTLKTAGVRLAMANCVASPICNYFGVRELNQIYLFPPQQEGGEVWDHQEYRGPLSFAAIIKAAEKLKPVLLHEAKSDAVVVQQLKAAQTRPAAAAAAAAVAAAWLVDYYRPSCPPCLRLRSELKLLHNSLSSQINISFINCDITYCDVPHYPYLRLFVKYHSGKIESFPVPFGTAEHPAANAASLLGFIFNSVLKLNPLKVPADAEKQRLEAADSKAADTSSSRSRSEEL</sequence>
<dbReference type="GO" id="GO:0005788">
    <property type="term" value="C:endoplasmic reticulum lumen"/>
    <property type="evidence" value="ECO:0007669"/>
    <property type="project" value="TreeGrafter"/>
</dbReference>
<evidence type="ECO:0000256" key="1">
    <source>
        <dbReference type="ARBA" id="ARBA00004163"/>
    </source>
</evidence>
<dbReference type="OMA" id="MSCRQAK"/>
<dbReference type="InterPro" id="IPR052460">
    <property type="entry name" value="ER_disulfide_reductase"/>
</dbReference>